<keyword evidence="5" id="KW-1185">Reference proteome</keyword>
<sequence>MFESRSRGKARSSNEQGSKKKNACVSVWSEEDDVSLLKGMIDYEVQNQASPYDDLGKFLDFVKPCLHLDVQRKQLTDKLWKLRKKFVNSSYDLSKAHHAKLFELAKLIKSWGHGENVSVDCGKGENVVSGDDGNGRKDKNSKVGRNKQRGELVADGGLNGEKGNVGVDGDAGVNMGTEVVMKKKKFVNEDGQIVKENEGVSGVVKSGKKSKVGRKKQNEELVADDGQIGEKDDAGMDDDGHVNMGMEVVKQKRKFANEDGQIVKENEGISGVVKSGKKSKVDRKKQKEELVANDGQIGEKDNVGMDDDVHVNTGMKVFKQKRKFVNGDGQEIDEISGVVKGRKSSKDLEELTCMYPQLIKGLKLETLSRMPQNLKDNCVVDTINFMGKEKANELEEKWTDLRVMELGLQAKKLDLAKTHINLIFEAARR</sequence>
<dbReference type="PANTHER" id="PTHR31662:SF33">
    <property type="entry name" value="DNA-BINDING STOREKEEPER PROTEIN TRANSCRIPTIONAL REGULATOR-LIKE PROTEIN"/>
    <property type="match status" value="1"/>
</dbReference>
<feature type="region of interest" description="Disordered" evidence="2">
    <location>
        <begin position="122"/>
        <end position="165"/>
    </location>
</feature>
<dbReference type="AlphaFoldDB" id="A0AAF0WV19"/>
<proteinExistence type="inferred from homology"/>
<dbReference type="PANTHER" id="PTHR31662">
    <property type="entry name" value="BNAANNG10740D PROTEIN-RELATED"/>
    <property type="match status" value="1"/>
</dbReference>
<dbReference type="GO" id="GO:0006355">
    <property type="term" value="P:regulation of DNA-templated transcription"/>
    <property type="evidence" value="ECO:0007669"/>
    <property type="project" value="InterPro"/>
</dbReference>
<evidence type="ECO:0000256" key="1">
    <source>
        <dbReference type="ARBA" id="ARBA00010820"/>
    </source>
</evidence>
<name>A0AAF0WV19_DAUCS</name>
<gene>
    <name evidence="4" type="ORF">DCAR_0414707</name>
</gene>
<protein>
    <recommendedName>
        <fullName evidence="3">Glabrous enhancer-binding protein-like DBD domain-containing protein</fullName>
    </recommendedName>
</protein>
<dbReference type="Proteomes" id="UP000077755">
    <property type="component" value="Chromosome 4"/>
</dbReference>
<reference evidence="4" key="1">
    <citation type="journal article" date="2016" name="Nat. Genet.">
        <title>A high-quality carrot genome assembly provides new insights into carotenoid accumulation and asterid genome evolution.</title>
        <authorList>
            <person name="Iorizzo M."/>
            <person name="Ellison S."/>
            <person name="Senalik D."/>
            <person name="Zeng P."/>
            <person name="Satapoomin P."/>
            <person name="Huang J."/>
            <person name="Bowman M."/>
            <person name="Iovene M."/>
            <person name="Sanseverino W."/>
            <person name="Cavagnaro P."/>
            <person name="Yildiz M."/>
            <person name="Macko-Podgorni A."/>
            <person name="Moranska E."/>
            <person name="Grzebelus E."/>
            <person name="Grzebelus D."/>
            <person name="Ashrafi H."/>
            <person name="Zheng Z."/>
            <person name="Cheng S."/>
            <person name="Spooner D."/>
            <person name="Van Deynze A."/>
            <person name="Simon P."/>
        </authorList>
    </citation>
    <scope>NUCLEOTIDE SEQUENCE</scope>
    <source>
        <tissue evidence="4">Leaf</tissue>
    </source>
</reference>
<evidence type="ECO:0000256" key="2">
    <source>
        <dbReference type="SAM" id="MobiDB-lite"/>
    </source>
</evidence>
<dbReference type="KEGG" id="dcr:108216957"/>
<organism evidence="4 5">
    <name type="scientific">Daucus carota subsp. sativus</name>
    <name type="common">Carrot</name>
    <dbReference type="NCBI Taxonomy" id="79200"/>
    <lineage>
        <taxon>Eukaryota</taxon>
        <taxon>Viridiplantae</taxon>
        <taxon>Streptophyta</taxon>
        <taxon>Embryophyta</taxon>
        <taxon>Tracheophyta</taxon>
        <taxon>Spermatophyta</taxon>
        <taxon>Magnoliopsida</taxon>
        <taxon>eudicotyledons</taxon>
        <taxon>Gunneridae</taxon>
        <taxon>Pentapetalae</taxon>
        <taxon>asterids</taxon>
        <taxon>campanulids</taxon>
        <taxon>Apiales</taxon>
        <taxon>Apiaceae</taxon>
        <taxon>Apioideae</taxon>
        <taxon>Scandiceae</taxon>
        <taxon>Daucinae</taxon>
        <taxon>Daucus</taxon>
        <taxon>Daucus sect. Daucus</taxon>
    </lineage>
</organism>
<dbReference type="EMBL" id="CP093346">
    <property type="protein sequence ID" value="WOG95391.1"/>
    <property type="molecule type" value="Genomic_DNA"/>
</dbReference>
<accession>A0AAF0WV19</accession>
<feature type="domain" description="Glabrous enhancer-binding protein-like DBD" evidence="3">
    <location>
        <begin position="27"/>
        <end position="108"/>
    </location>
</feature>
<dbReference type="GO" id="GO:0005634">
    <property type="term" value="C:nucleus"/>
    <property type="evidence" value="ECO:0007669"/>
    <property type="project" value="TreeGrafter"/>
</dbReference>
<dbReference type="Pfam" id="PF04504">
    <property type="entry name" value="GeBP-like_DBD"/>
    <property type="match status" value="1"/>
</dbReference>
<dbReference type="InterPro" id="IPR053932">
    <property type="entry name" value="GeBP-like_DBD"/>
</dbReference>
<evidence type="ECO:0000313" key="5">
    <source>
        <dbReference type="Proteomes" id="UP000077755"/>
    </source>
</evidence>
<feature type="region of interest" description="Disordered" evidence="2">
    <location>
        <begin position="1"/>
        <end position="23"/>
    </location>
</feature>
<dbReference type="InterPro" id="IPR007592">
    <property type="entry name" value="GEBP"/>
</dbReference>
<evidence type="ECO:0000313" key="4">
    <source>
        <dbReference type="EMBL" id="WOG95391.1"/>
    </source>
</evidence>
<evidence type="ECO:0000259" key="3">
    <source>
        <dbReference type="Pfam" id="PF04504"/>
    </source>
</evidence>
<comment type="similarity">
    <text evidence="1">Belongs to the GeBP family.</text>
</comment>
<reference evidence="4" key="2">
    <citation type="submission" date="2022-03" db="EMBL/GenBank/DDBJ databases">
        <title>Draft title - Genomic analysis of global carrot germplasm unveils the trajectory of domestication and the origin of high carotenoid orange carrot.</title>
        <authorList>
            <person name="Iorizzo M."/>
            <person name="Ellison S."/>
            <person name="Senalik D."/>
            <person name="Macko-Podgorni A."/>
            <person name="Grzebelus D."/>
            <person name="Bostan H."/>
            <person name="Rolling W."/>
            <person name="Curaba J."/>
            <person name="Simon P."/>
        </authorList>
    </citation>
    <scope>NUCLEOTIDE SEQUENCE</scope>
    <source>
        <tissue evidence="4">Leaf</tissue>
    </source>
</reference>